<evidence type="ECO:0000313" key="3">
    <source>
        <dbReference type="Proteomes" id="UP000184420"/>
    </source>
</evidence>
<proteinExistence type="predicted"/>
<dbReference type="RefSeq" id="WP_073083459.1">
    <property type="nucleotide sequence ID" value="NZ_FRBL01000006.1"/>
</dbReference>
<feature type="chain" id="PRO_5013291571" evidence="1">
    <location>
        <begin position="23"/>
        <end position="147"/>
    </location>
</feature>
<sequence length="147" mass="15979">MKAIQLILFFCLFVGAPTMSFAGQNDPDQPIRKSIPELKHQELPAANEANGKAARRYLYVKARLHVINLLGVSVSPCTIASLSQSEVFTSMDASVYFCPDDISRNLAFEPGDIIQASLTIAGVKIYSPIRTLTAADNGTTIDITFTL</sequence>
<name>A0A1M7FZF7_9BACT</name>
<keyword evidence="1" id="KW-0732">Signal</keyword>
<dbReference type="EMBL" id="FRBL01000006">
    <property type="protein sequence ID" value="SHM09067.1"/>
    <property type="molecule type" value="Genomic_DNA"/>
</dbReference>
<dbReference type="Proteomes" id="UP000184420">
    <property type="component" value="Unassembled WGS sequence"/>
</dbReference>
<evidence type="ECO:0000313" key="2">
    <source>
        <dbReference type="EMBL" id="SHM09067.1"/>
    </source>
</evidence>
<gene>
    <name evidence="2" type="ORF">SAMN05444266_106327</name>
</gene>
<protein>
    <submittedName>
        <fullName evidence="2">Uncharacterized protein</fullName>
    </submittedName>
</protein>
<dbReference type="AlphaFoldDB" id="A0A1M7FZF7"/>
<organism evidence="2 3">
    <name type="scientific">Chitinophaga jiangningensis</name>
    <dbReference type="NCBI Taxonomy" id="1419482"/>
    <lineage>
        <taxon>Bacteria</taxon>
        <taxon>Pseudomonadati</taxon>
        <taxon>Bacteroidota</taxon>
        <taxon>Chitinophagia</taxon>
        <taxon>Chitinophagales</taxon>
        <taxon>Chitinophagaceae</taxon>
        <taxon>Chitinophaga</taxon>
    </lineage>
</organism>
<evidence type="ECO:0000256" key="1">
    <source>
        <dbReference type="SAM" id="SignalP"/>
    </source>
</evidence>
<feature type="signal peptide" evidence="1">
    <location>
        <begin position="1"/>
        <end position="22"/>
    </location>
</feature>
<reference evidence="2 3" key="1">
    <citation type="submission" date="2016-11" db="EMBL/GenBank/DDBJ databases">
        <authorList>
            <person name="Jaros S."/>
            <person name="Januszkiewicz K."/>
            <person name="Wedrychowicz H."/>
        </authorList>
    </citation>
    <scope>NUCLEOTIDE SEQUENCE [LARGE SCALE GENOMIC DNA]</scope>
    <source>
        <strain evidence="2 3">DSM 27406</strain>
    </source>
</reference>
<accession>A0A1M7FZF7</accession>
<keyword evidence="3" id="KW-1185">Reference proteome</keyword>